<organism evidence="2 3">
    <name type="scientific">Phytophthora fragariaefolia</name>
    <dbReference type="NCBI Taxonomy" id="1490495"/>
    <lineage>
        <taxon>Eukaryota</taxon>
        <taxon>Sar</taxon>
        <taxon>Stramenopiles</taxon>
        <taxon>Oomycota</taxon>
        <taxon>Peronosporomycetes</taxon>
        <taxon>Peronosporales</taxon>
        <taxon>Peronosporaceae</taxon>
        <taxon>Phytophthora</taxon>
    </lineage>
</organism>
<dbReference type="InterPro" id="IPR021109">
    <property type="entry name" value="Peptidase_aspartic_dom_sf"/>
</dbReference>
<reference evidence="2" key="1">
    <citation type="submission" date="2023-04" db="EMBL/GenBank/DDBJ databases">
        <title>Phytophthora fragariaefolia NBRC 109709.</title>
        <authorList>
            <person name="Ichikawa N."/>
            <person name="Sato H."/>
            <person name="Tonouchi N."/>
        </authorList>
    </citation>
    <scope>NUCLEOTIDE SEQUENCE</scope>
    <source>
        <strain evidence="2">NBRC 109709</strain>
    </source>
</reference>
<accession>A0A9W6TP50</accession>
<keyword evidence="3" id="KW-1185">Reference proteome</keyword>
<evidence type="ECO:0000256" key="1">
    <source>
        <dbReference type="SAM" id="MobiDB-lite"/>
    </source>
</evidence>
<dbReference type="CDD" id="cd00303">
    <property type="entry name" value="retropepsin_like"/>
    <property type="match status" value="1"/>
</dbReference>
<dbReference type="AlphaFoldDB" id="A0A9W6TP50"/>
<comment type="caution">
    <text evidence="2">The sequence shown here is derived from an EMBL/GenBank/DDBJ whole genome shotgun (WGS) entry which is preliminary data.</text>
</comment>
<dbReference type="EMBL" id="BSXT01000069">
    <property type="protein sequence ID" value="GMF16581.1"/>
    <property type="molecule type" value="Genomic_DNA"/>
</dbReference>
<dbReference type="OrthoDB" id="123763at2759"/>
<dbReference type="Proteomes" id="UP001165121">
    <property type="component" value="Unassembled WGS sequence"/>
</dbReference>
<gene>
    <name evidence="2" type="ORF">Pfra01_000086300</name>
</gene>
<evidence type="ECO:0000313" key="2">
    <source>
        <dbReference type="EMBL" id="GMF16581.1"/>
    </source>
</evidence>
<feature type="region of interest" description="Disordered" evidence="1">
    <location>
        <begin position="1"/>
        <end position="53"/>
    </location>
</feature>
<proteinExistence type="predicted"/>
<protein>
    <submittedName>
        <fullName evidence="2">Unnamed protein product</fullName>
    </submittedName>
</protein>
<name>A0A9W6TP50_9STRA</name>
<sequence>MVDRTRQAVFGPADTQHHGVGSVGERRLPVGAGRPAGRLRSSWRKETHSLPPLQEQAPETPLLCLFVAAARSNLVVVTASVKGYLEPMPVLIGSGASFNFATKASVARNSALYASALKASHGNTDVSIRLATGPIVPTRKVVLPLNVKFDDFNSVKPFVVVHMDDRYDLNLGMPWFAKHEPWSYWRSRTIDASHKSLADRALVGHAPSSSRDGFVHEHRLPRGEQHVAGTSEVLASPTAFPPQAHEFGDGRKPDSQVLRPTPEGIRGPAESKRVARAHGSVDSQGADAVRARAGRDGSVQAPAQQVILVGSAYGDGGTGVGTRAEEGGRAVAPTTQGIGAASALAEDLPGVGARADNSGRVGAPTTPGVIAGSLHAKGRGERGAALPRTKLSEF</sequence>
<dbReference type="Gene3D" id="2.40.70.10">
    <property type="entry name" value="Acid Proteases"/>
    <property type="match status" value="1"/>
</dbReference>
<feature type="region of interest" description="Disordered" evidence="1">
    <location>
        <begin position="245"/>
        <end position="286"/>
    </location>
</feature>
<evidence type="ECO:0000313" key="3">
    <source>
        <dbReference type="Proteomes" id="UP001165121"/>
    </source>
</evidence>